<evidence type="ECO:0000256" key="3">
    <source>
        <dbReference type="ARBA" id="ARBA00022801"/>
    </source>
</evidence>
<dbReference type="GO" id="GO:0046872">
    <property type="term" value="F:metal ion binding"/>
    <property type="evidence" value="ECO:0007669"/>
    <property type="project" value="UniProtKB-KW"/>
</dbReference>
<evidence type="ECO:0000256" key="2">
    <source>
        <dbReference type="ARBA" id="ARBA00022723"/>
    </source>
</evidence>
<dbReference type="STRING" id="1848.SAMN05443637_1052"/>
<keyword evidence="3 6" id="KW-0378">Hydrolase</keyword>
<evidence type="ECO:0000313" key="7">
    <source>
        <dbReference type="Proteomes" id="UP000184363"/>
    </source>
</evidence>
<dbReference type="PANTHER" id="PTHR35005">
    <property type="entry name" value="3-DEHYDRO-SCYLLO-INOSOSE HYDROLASE"/>
    <property type="match status" value="1"/>
</dbReference>
<gene>
    <name evidence="6" type="ORF">SAMN05443637_1052</name>
</gene>
<sequence length="231" mass="23809">MPRHLCAATWPDLEGSPTVVVPVGSVEQHGPHLPLDTDVRVAVEITERAIAEMPGIVVAPPAVFGASGEHDGFPGTLSIGHEALHAVLVELGRSASSWAARILFVNGHGGNLPTVRNAVLQLRSEGRDAAWFGCGVPGGDAHAGRVETSMLLALDPGAVRLDRAEAGNTAPLSELMPALRSGGTRAVSPNGVLGDPAGASAEEGEAFLDGIAGRLRECLARWRTDGNGHLA</sequence>
<dbReference type="Pfam" id="PF02633">
    <property type="entry name" value="Creatininase"/>
    <property type="match status" value="1"/>
</dbReference>
<keyword evidence="7" id="KW-1185">Reference proteome</keyword>
<evidence type="ECO:0000256" key="5">
    <source>
        <dbReference type="ARBA" id="ARBA00024029"/>
    </source>
</evidence>
<keyword evidence="2" id="KW-0479">Metal-binding</keyword>
<keyword evidence="4" id="KW-0862">Zinc</keyword>
<dbReference type="NCBIfam" id="TIGR03964">
    <property type="entry name" value="mycofact_creat"/>
    <property type="match status" value="1"/>
</dbReference>
<organism evidence="6 7">
    <name type="scientific">Pseudonocardia thermophila</name>
    <dbReference type="NCBI Taxonomy" id="1848"/>
    <lineage>
        <taxon>Bacteria</taxon>
        <taxon>Bacillati</taxon>
        <taxon>Actinomycetota</taxon>
        <taxon>Actinomycetes</taxon>
        <taxon>Pseudonocardiales</taxon>
        <taxon>Pseudonocardiaceae</taxon>
        <taxon>Pseudonocardia</taxon>
    </lineage>
</organism>
<accession>A0A1M6RI70</accession>
<evidence type="ECO:0000256" key="1">
    <source>
        <dbReference type="ARBA" id="ARBA00001947"/>
    </source>
</evidence>
<comment type="cofactor">
    <cofactor evidence="1">
        <name>Zn(2+)</name>
        <dbReference type="ChEBI" id="CHEBI:29105"/>
    </cofactor>
</comment>
<reference evidence="6 7" key="1">
    <citation type="submission" date="2016-11" db="EMBL/GenBank/DDBJ databases">
        <authorList>
            <person name="Jaros S."/>
            <person name="Januszkiewicz K."/>
            <person name="Wedrychowicz H."/>
        </authorList>
    </citation>
    <scope>NUCLEOTIDE SEQUENCE [LARGE SCALE GENOMIC DNA]</scope>
    <source>
        <strain evidence="6 7">DSM 43832</strain>
    </source>
</reference>
<dbReference type="RefSeq" id="WP_084754627.1">
    <property type="nucleotide sequence ID" value="NZ_CALGVN010000013.1"/>
</dbReference>
<dbReference type="SUPFAM" id="SSF102215">
    <property type="entry name" value="Creatininase"/>
    <property type="match status" value="1"/>
</dbReference>
<name>A0A1M6RI70_PSETH</name>
<dbReference type="PANTHER" id="PTHR35005:SF1">
    <property type="entry name" value="2-AMINO-5-FORMYLAMINO-6-RIBOSYLAMINOPYRIMIDIN-4(3H)-ONE 5'-MONOPHOSPHATE DEFORMYLASE"/>
    <property type="match status" value="1"/>
</dbReference>
<dbReference type="Gene3D" id="3.40.50.10310">
    <property type="entry name" value="Creatininase"/>
    <property type="match status" value="1"/>
</dbReference>
<dbReference type="Proteomes" id="UP000184363">
    <property type="component" value="Unassembled WGS sequence"/>
</dbReference>
<evidence type="ECO:0000256" key="4">
    <source>
        <dbReference type="ARBA" id="ARBA00022833"/>
    </source>
</evidence>
<dbReference type="InterPro" id="IPR003785">
    <property type="entry name" value="Creatininase/forma_Hydrolase"/>
</dbReference>
<dbReference type="GO" id="GO:0009231">
    <property type="term" value="P:riboflavin biosynthetic process"/>
    <property type="evidence" value="ECO:0007669"/>
    <property type="project" value="TreeGrafter"/>
</dbReference>
<dbReference type="OrthoDB" id="9801445at2"/>
<dbReference type="InterPro" id="IPR024087">
    <property type="entry name" value="Creatininase-like_sf"/>
</dbReference>
<dbReference type="EMBL" id="FRAP01000005">
    <property type="protein sequence ID" value="SHK32124.1"/>
    <property type="molecule type" value="Genomic_DNA"/>
</dbReference>
<protein>
    <submittedName>
        <fullName evidence="6">Creatinine amidohydrolase</fullName>
    </submittedName>
</protein>
<dbReference type="InterPro" id="IPR023871">
    <property type="entry name" value="MftE"/>
</dbReference>
<evidence type="ECO:0000313" key="6">
    <source>
        <dbReference type="EMBL" id="SHK32124.1"/>
    </source>
</evidence>
<proteinExistence type="inferred from homology"/>
<dbReference type="AlphaFoldDB" id="A0A1M6RI70"/>
<comment type="similarity">
    <text evidence="5">Belongs to the creatininase superfamily.</text>
</comment>
<dbReference type="GO" id="GO:0016811">
    <property type="term" value="F:hydrolase activity, acting on carbon-nitrogen (but not peptide) bonds, in linear amides"/>
    <property type="evidence" value="ECO:0007669"/>
    <property type="project" value="TreeGrafter"/>
</dbReference>